<comment type="similarity">
    <text evidence="1">Belongs to the sodium:galactoside symporter (TC 2.A.2) family.</text>
</comment>
<evidence type="ECO:0000313" key="4">
    <source>
        <dbReference type="Proteomes" id="UP000555411"/>
    </source>
</evidence>
<feature type="transmembrane region" description="Helical" evidence="2">
    <location>
        <begin position="283"/>
        <end position="300"/>
    </location>
</feature>
<feature type="transmembrane region" description="Helical" evidence="2">
    <location>
        <begin position="344"/>
        <end position="368"/>
    </location>
</feature>
<gene>
    <name evidence="3" type="ORF">H7F16_11770</name>
</gene>
<keyword evidence="2" id="KW-0812">Transmembrane</keyword>
<keyword evidence="2" id="KW-0472">Membrane</keyword>
<sequence length="414" mass="42546">MTAAAAPATLWPWSLFAALIAMAGLPIYIHAPKFYVDAYGVSLASLGGVLALLRLFDVVQDPVLGWLAEAGRARRGLWVALAAGVMALAMVGLFAVRPPVAPMLWFAVTLALLFTAFSFLTIVFYAEGVGRALRLGPRGHVRLAGWREAGSLVGVCIAAVAPVALGAVMARPFAGFAVGFALLALVAVLAMRREWSDGGAAPENPFALFRPVLGDALARRLLLLALVNAAPVAVTSTLFLFFVESRLGAGGAAGGFLLLFFLAAALSTPVWTRAAQVYGEKRVLLAGMGLAIAAFLWAAMLGTGDLLAFGVICVASGAALGADMVLLPAIFARRLGELGAGESAAFSLWAFVSKLSLALAAAVLLPALQAAGFVSGAANDEGALRALSVAYALVPCALKCLAIAVLALTQVSEV</sequence>
<organism evidence="3 4">
    <name type="scientific">Paragemmobacter straminiformis</name>
    <dbReference type="NCBI Taxonomy" id="2045119"/>
    <lineage>
        <taxon>Bacteria</taxon>
        <taxon>Pseudomonadati</taxon>
        <taxon>Pseudomonadota</taxon>
        <taxon>Alphaproteobacteria</taxon>
        <taxon>Rhodobacterales</taxon>
        <taxon>Paracoccaceae</taxon>
        <taxon>Paragemmobacter</taxon>
    </lineage>
</organism>
<dbReference type="Pfam" id="PF13347">
    <property type="entry name" value="MFS_2"/>
    <property type="match status" value="1"/>
</dbReference>
<feature type="transmembrane region" description="Helical" evidence="2">
    <location>
        <begin position="173"/>
        <end position="191"/>
    </location>
</feature>
<dbReference type="GO" id="GO:0008643">
    <property type="term" value="P:carbohydrate transport"/>
    <property type="evidence" value="ECO:0007669"/>
    <property type="project" value="InterPro"/>
</dbReference>
<reference evidence="3 4" key="1">
    <citation type="journal article" date="2017" name="Int. J. Syst. Evol. Microbiol.">
        <title>Gemmobacter straminiformis sp. nov., isolated from an artificial fountain.</title>
        <authorList>
            <person name="Kang J.Y."/>
            <person name="Kim M.J."/>
            <person name="Chun J."/>
            <person name="Son K.P."/>
            <person name="Jahng K.Y."/>
        </authorList>
    </citation>
    <scope>NUCLEOTIDE SEQUENCE [LARGE SCALE GENOMIC DNA]</scope>
    <source>
        <strain evidence="3 4">CAM-8</strain>
    </source>
</reference>
<accession>A0A842I974</accession>
<feature type="transmembrane region" description="Helical" evidence="2">
    <location>
        <begin position="221"/>
        <end position="243"/>
    </location>
</feature>
<dbReference type="EMBL" id="JACLQD010000003">
    <property type="protein sequence ID" value="MBC2836185.1"/>
    <property type="molecule type" value="Genomic_DNA"/>
</dbReference>
<dbReference type="Proteomes" id="UP000555411">
    <property type="component" value="Unassembled WGS sequence"/>
</dbReference>
<evidence type="ECO:0000256" key="2">
    <source>
        <dbReference type="SAM" id="Phobius"/>
    </source>
</evidence>
<comment type="caution">
    <text evidence="3">The sequence shown here is derived from an EMBL/GenBank/DDBJ whole genome shotgun (WGS) entry which is preliminary data.</text>
</comment>
<feature type="transmembrane region" description="Helical" evidence="2">
    <location>
        <begin position="388"/>
        <end position="408"/>
    </location>
</feature>
<dbReference type="InterPro" id="IPR036259">
    <property type="entry name" value="MFS_trans_sf"/>
</dbReference>
<feature type="transmembrane region" description="Helical" evidence="2">
    <location>
        <begin position="249"/>
        <end position="271"/>
    </location>
</feature>
<dbReference type="InterPro" id="IPR039672">
    <property type="entry name" value="MFS_2"/>
</dbReference>
<dbReference type="PANTHER" id="PTHR11328:SF24">
    <property type="entry name" value="MAJOR FACILITATOR SUPERFAMILY (MFS) PROFILE DOMAIN-CONTAINING PROTEIN"/>
    <property type="match status" value="1"/>
</dbReference>
<proteinExistence type="inferred from homology"/>
<dbReference type="AlphaFoldDB" id="A0A842I974"/>
<dbReference type="SUPFAM" id="SSF103473">
    <property type="entry name" value="MFS general substrate transporter"/>
    <property type="match status" value="1"/>
</dbReference>
<feature type="transmembrane region" description="Helical" evidence="2">
    <location>
        <begin position="12"/>
        <end position="29"/>
    </location>
</feature>
<evidence type="ECO:0000256" key="1">
    <source>
        <dbReference type="ARBA" id="ARBA00009617"/>
    </source>
</evidence>
<keyword evidence="2" id="KW-1133">Transmembrane helix</keyword>
<keyword evidence="4" id="KW-1185">Reference proteome</keyword>
<dbReference type="PANTHER" id="PTHR11328">
    <property type="entry name" value="MAJOR FACILITATOR SUPERFAMILY DOMAIN-CONTAINING PROTEIN"/>
    <property type="match status" value="1"/>
</dbReference>
<dbReference type="RefSeq" id="WP_185797795.1">
    <property type="nucleotide sequence ID" value="NZ_JACLQD010000003.1"/>
</dbReference>
<feature type="transmembrane region" description="Helical" evidence="2">
    <location>
        <begin position="103"/>
        <end position="125"/>
    </location>
</feature>
<feature type="transmembrane region" description="Helical" evidence="2">
    <location>
        <begin position="35"/>
        <end position="56"/>
    </location>
</feature>
<dbReference type="GO" id="GO:0015293">
    <property type="term" value="F:symporter activity"/>
    <property type="evidence" value="ECO:0007669"/>
    <property type="project" value="InterPro"/>
</dbReference>
<evidence type="ECO:0000313" key="3">
    <source>
        <dbReference type="EMBL" id="MBC2836185.1"/>
    </source>
</evidence>
<feature type="transmembrane region" description="Helical" evidence="2">
    <location>
        <begin position="146"/>
        <end position="167"/>
    </location>
</feature>
<dbReference type="Gene3D" id="1.20.1250.20">
    <property type="entry name" value="MFS general substrate transporter like domains"/>
    <property type="match status" value="2"/>
</dbReference>
<feature type="transmembrane region" description="Helical" evidence="2">
    <location>
        <begin position="77"/>
        <end position="97"/>
    </location>
</feature>
<feature type="transmembrane region" description="Helical" evidence="2">
    <location>
        <begin position="306"/>
        <end position="332"/>
    </location>
</feature>
<protein>
    <submittedName>
        <fullName evidence="3">MFS transporter</fullName>
    </submittedName>
</protein>
<dbReference type="GO" id="GO:0005886">
    <property type="term" value="C:plasma membrane"/>
    <property type="evidence" value="ECO:0007669"/>
    <property type="project" value="TreeGrafter"/>
</dbReference>
<name>A0A842I974_9RHOB</name>